<dbReference type="AlphaFoldDB" id="A0A8H6ZEQ9"/>
<dbReference type="OrthoDB" id="3064703at2759"/>
<evidence type="ECO:0000313" key="2">
    <source>
        <dbReference type="Proteomes" id="UP000623467"/>
    </source>
</evidence>
<gene>
    <name evidence="1" type="ORF">MSAN_00188700</name>
</gene>
<protein>
    <submittedName>
        <fullName evidence="1">Uncharacterized protein</fullName>
    </submittedName>
</protein>
<dbReference type="Proteomes" id="UP000623467">
    <property type="component" value="Unassembled WGS sequence"/>
</dbReference>
<sequence length="458" mass="51646">MESASPLSLIFFCPDMPSFARMFDHPSLEVLRDDVRKALEHLPVTDFSLSYKIGANHEFILKTDGQFRAFEIKSRTASRISIYIRLTNAAGAPAAGHQRPNSQSSLVVRTRLLEYLYETGLNLHYFLIKGTPGSGKLTLCNQLFDYIRIRDPDARVTMLDVWRDGETLEDRMEASYIRGSREVNIDPTFWSEFVKSAPGKNFILIFFASFWSTPRQAVDVLGTPNMFRLHERMGLHPTEHGLGDSPHIPGLFFLEAEYDELVMRQQEYNELPVLAQDLKRWVFNVSAGHVGVMRSIFDAIKDKAKGLRLPQIGLSAFMASFSDPNKAIEVCSRGRAFARGLPGYRDLNRGGHISAALEFCLDLVGATIPLELDPKAIPHHAMEAYKLGWITMDEKRLTQGIFISVNFPSSFHHCRIWSLLCGREPLHSQVKAMAEELLVQVIPHPQLASAPNASPRMC</sequence>
<proteinExistence type="predicted"/>
<keyword evidence="2" id="KW-1185">Reference proteome</keyword>
<dbReference type="InterPro" id="IPR027417">
    <property type="entry name" value="P-loop_NTPase"/>
</dbReference>
<name>A0A8H6ZEQ9_9AGAR</name>
<organism evidence="1 2">
    <name type="scientific">Mycena sanguinolenta</name>
    <dbReference type="NCBI Taxonomy" id="230812"/>
    <lineage>
        <taxon>Eukaryota</taxon>
        <taxon>Fungi</taxon>
        <taxon>Dikarya</taxon>
        <taxon>Basidiomycota</taxon>
        <taxon>Agaricomycotina</taxon>
        <taxon>Agaricomycetes</taxon>
        <taxon>Agaricomycetidae</taxon>
        <taxon>Agaricales</taxon>
        <taxon>Marasmiineae</taxon>
        <taxon>Mycenaceae</taxon>
        <taxon>Mycena</taxon>
    </lineage>
</organism>
<reference evidence="1" key="1">
    <citation type="submission" date="2020-05" db="EMBL/GenBank/DDBJ databases">
        <title>Mycena genomes resolve the evolution of fungal bioluminescence.</title>
        <authorList>
            <person name="Tsai I.J."/>
        </authorList>
    </citation>
    <scope>NUCLEOTIDE SEQUENCE</scope>
    <source>
        <strain evidence="1">160909Yilan</strain>
    </source>
</reference>
<evidence type="ECO:0000313" key="1">
    <source>
        <dbReference type="EMBL" id="KAF7377658.1"/>
    </source>
</evidence>
<dbReference type="SUPFAM" id="SSF52540">
    <property type="entry name" value="P-loop containing nucleoside triphosphate hydrolases"/>
    <property type="match status" value="1"/>
</dbReference>
<accession>A0A8H6ZEQ9</accession>
<dbReference type="EMBL" id="JACAZH010000001">
    <property type="protein sequence ID" value="KAF7377658.1"/>
    <property type="molecule type" value="Genomic_DNA"/>
</dbReference>
<comment type="caution">
    <text evidence="1">The sequence shown here is derived from an EMBL/GenBank/DDBJ whole genome shotgun (WGS) entry which is preliminary data.</text>
</comment>